<protein>
    <submittedName>
        <fullName evidence="2">Uncharacterized protein</fullName>
    </submittedName>
</protein>
<reference evidence="2" key="2">
    <citation type="journal article" date="2024" name="Plant">
        <title>Genomic evolution and insights into agronomic trait innovations of Sesamum species.</title>
        <authorList>
            <person name="Miao H."/>
            <person name="Wang L."/>
            <person name="Qu L."/>
            <person name="Liu H."/>
            <person name="Sun Y."/>
            <person name="Le M."/>
            <person name="Wang Q."/>
            <person name="Wei S."/>
            <person name="Zheng Y."/>
            <person name="Lin W."/>
            <person name="Duan Y."/>
            <person name="Cao H."/>
            <person name="Xiong S."/>
            <person name="Wang X."/>
            <person name="Wei L."/>
            <person name="Li C."/>
            <person name="Ma Q."/>
            <person name="Ju M."/>
            <person name="Zhao R."/>
            <person name="Li G."/>
            <person name="Mu C."/>
            <person name="Tian Q."/>
            <person name="Mei H."/>
            <person name="Zhang T."/>
            <person name="Gao T."/>
            <person name="Zhang H."/>
        </authorList>
    </citation>
    <scope>NUCLEOTIDE SEQUENCE</scope>
    <source>
        <strain evidence="2">3651</strain>
    </source>
</reference>
<dbReference type="AlphaFoldDB" id="A0AAE1XPI8"/>
<accession>A0AAE1XPI8</accession>
<feature type="region of interest" description="Disordered" evidence="1">
    <location>
        <begin position="125"/>
        <end position="146"/>
    </location>
</feature>
<evidence type="ECO:0000256" key="1">
    <source>
        <dbReference type="SAM" id="MobiDB-lite"/>
    </source>
</evidence>
<evidence type="ECO:0000313" key="3">
    <source>
        <dbReference type="Proteomes" id="UP001293254"/>
    </source>
</evidence>
<gene>
    <name evidence="2" type="ORF">Salat_2676200</name>
</gene>
<dbReference type="Proteomes" id="UP001293254">
    <property type="component" value="Unassembled WGS sequence"/>
</dbReference>
<proteinExistence type="predicted"/>
<sequence length="172" mass="19200">MGAPSKSDSTPKISKKSMKQFMLRRLELTEYKESQHAALDIAHKAGVEKGMELFFGTERHQYLEVFKKAFDLSQLNLSKDYHLNEYGNEAKVLDAPVQDEFYILLPEPAIGRKLSAQQTAEIKDTHLKPPIKVDAPAPIDSKGLKNELDPKQASADIKVSIVVVPSSLNIQP</sequence>
<name>A0AAE1XPI8_9LAMI</name>
<evidence type="ECO:0000313" key="2">
    <source>
        <dbReference type="EMBL" id="KAK4415688.1"/>
    </source>
</evidence>
<reference evidence="2" key="1">
    <citation type="submission" date="2020-06" db="EMBL/GenBank/DDBJ databases">
        <authorList>
            <person name="Li T."/>
            <person name="Hu X."/>
            <person name="Zhang T."/>
            <person name="Song X."/>
            <person name="Zhang H."/>
            <person name="Dai N."/>
            <person name="Sheng W."/>
            <person name="Hou X."/>
            <person name="Wei L."/>
        </authorList>
    </citation>
    <scope>NUCLEOTIDE SEQUENCE</scope>
    <source>
        <strain evidence="2">3651</strain>
        <tissue evidence="2">Leaf</tissue>
    </source>
</reference>
<keyword evidence="3" id="KW-1185">Reference proteome</keyword>
<dbReference type="EMBL" id="JACGWO010000011">
    <property type="protein sequence ID" value="KAK4415688.1"/>
    <property type="molecule type" value="Genomic_DNA"/>
</dbReference>
<comment type="caution">
    <text evidence="2">The sequence shown here is derived from an EMBL/GenBank/DDBJ whole genome shotgun (WGS) entry which is preliminary data.</text>
</comment>
<organism evidence="2 3">
    <name type="scientific">Sesamum alatum</name>
    <dbReference type="NCBI Taxonomy" id="300844"/>
    <lineage>
        <taxon>Eukaryota</taxon>
        <taxon>Viridiplantae</taxon>
        <taxon>Streptophyta</taxon>
        <taxon>Embryophyta</taxon>
        <taxon>Tracheophyta</taxon>
        <taxon>Spermatophyta</taxon>
        <taxon>Magnoliopsida</taxon>
        <taxon>eudicotyledons</taxon>
        <taxon>Gunneridae</taxon>
        <taxon>Pentapetalae</taxon>
        <taxon>asterids</taxon>
        <taxon>lamiids</taxon>
        <taxon>Lamiales</taxon>
        <taxon>Pedaliaceae</taxon>
        <taxon>Sesamum</taxon>
    </lineage>
</organism>